<comment type="caution">
    <text evidence="1">The sequence shown here is derived from an EMBL/GenBank/DDBJ whole genome shotgun (WGS) entry which is preliminary data.</text>
</comment>
<dbReference type="Pfam" id="PF12643">
    <property type="entry name" value="MazG-like"/>
    <property type="match status" value="1"/>
</dbReference>
<evidence type="ECO:0000313" key="1">
    <source>
        <dbReference type="EMBL" id="MFC4766555.1"/>
    </source>
</evidence>
<name>A0ABV9PXL5_9BACL</name>
<organism evidence="1 2">
    <name type="scientific">Effusibacillus consociatus</name>
    <dbReference type="NCBI Taxonomy" id="1117041"/>
    <lineage>
        <taxon>Bacteria</taxon>
        <taxon>Bacillati</taxon>
        <taxon>Bacillota</taxon>
        <taxon>Bacilli</taxon>
        <taxon>Bacillales</taxon>
        <taxon>Alicyclobacillaceae</taxon>
        <taxon>Effusibacillus</taxon>
    </lineage>
</organism>
<dbReference type="InterPro" id="IPR025984">
    <property type="entry name" value="DCTPP"/>
</dbReference>
<proteinExistence type="predicted"/>
<dbReference type="EMBL" id="JBHSHC010000024">
    <property type="protein sequence ID" value="MFC4766555.1"/>
    <property type="molecule type" value="Genomic_DNA"/>
</dbReference>
<accession>A0ABV9PXL5</accession>
<protein>
    <submittedName>
        <fullName evidence="1">MazG-like family protein</fullName>
    </submittedName>
</protein>
<dbReference type="Proteomes" id="UP001596002">
    <property type="component" value="Unassembled WGS sequence"/>
</dbReference>
<reference evidence="2" key="1">
    <citation type="journal article" date="2019" name="Int. J. Syst. Evol. Microbiol.">
        <title>The Global Catalogue of Microorganisms (GCM) 10K type strain sequencing project: providing services to taxonomists for standard genome sequencing and annotation.</title>
        <authorList>
            <consortium name="The Broad Institute Genomics Platform"/>
            <consortium name="The Broad Institute Genome Sequencing Center for Infectious Disease"/>
            <person name="Wu L."/>
            <person name="Ma J."/>
        </authorList>
    </citation>
    <scope>NUCLEOTIDE SEQUENCE [LARGE SCALE GENOMIC DNA]</scope>
    <source>
        <strain evidence="2">WYCCWR 12678</strain>
    </source>
</reference>
<evidence type="ECO:0000313" key="2">
    <source>
        <dbReference type="Proteomes" id="UP001596002"/>
    </source>
</evidence>
<dbReference type="RefSeq" id="WP_380024452.1">
    <property type="nucleotide sequence ID" value="NZ_JBHSHC010000024.1"/>
</dbReference>
<sequence length="104" mass="12084">MSDARKDLDIAKNIKLIEWLKSELMDNVAGLFRGFLRGSETLLKDCLANIVVLCYLLARRLGIRYSELDDQILERIRQNIEADCGFDSWKGDLTVLEHHYQNKK</sequence>
<keyword evidence="2" id="KW-1185">Reference proteome</keyword>
<gene>
    <name evidence="1" type="ORF">ACFO8Q_04060</name>
</gene>